<sequence length="159" mass="17659">MTLKDFGGTYNLETQVIHSTGKNSGRIFRLSAPGAPTTVPAHAKEQKGISGYCLCQQRVTGARHTMPRDTQNLCATYFLLYLKSLVYRLRNIEVTPNLGKNSGRIFRLSALGAPTTVPAHIKEPKGLFWALFGPTKSVWRASHNAERCTKLKRDILTQS</sequence>
<gene>
    <name evidence="1" type="ORF">KY46_12825</name>
</gene>
<comment type="caution">
    <text evidence="1">The sequence shown here is derived from an EMBL/GenBank/DDBJ whole genome shotgun (WGS) entry which is preliminary data.</text>
</comment>
<dbReference type="Proteomes" id="UP000033633">
    <property type="component" value="Unassembled WGS sequence"/>
</dbReference>
<dbReference type="AlphaFoldDB" id="A0A0F5VBP7"/>
<keyword evidence="2" id="KW-1185">Reference proteome</keyword>
<dbReference type="EMBL" id="JWYV01000010">
    <property type="protein sequence ID" value="KKC99522.1"/>
    <property type="molecule type" value="Genomic_DNA"/>
</dbReference>
<dbReference type="STRING" id="265726.KY46_12825"/>
<reference evidence="1 2" key="1">
    <citation type="submission" date="2014-12" db="EMBL/GenBank/DDBJ databases">
        <title>Mercury Reductase activity and rhizosphere competence traits in the genome of root associated Photobacterium halotolerans MELD1.</title>
        <authorList>
            <person name="Mathew D.C."/>
            <person name="Huang C.-C."/>
        </authorList>
    </citation>
    <scope>NUCLEOTIDE SEQUENCE [LARGE SCALE GENOMIC DNA]</scope>
    <source>
        <strain evidence="1 2">MELD1</strain>
    </source>
</reference>
<organism evidence="1 2">
    <name type="scientific">Photobacterium halotolerans</name>
    <dbReference type="NCBI Taxonomy" id="265726"/>
    <lineage>
        <taxon>Bacteria</taxon>
        <taxon>Pseudomonadati</taxon>
        <taxon>Pseudomonadota</taxon>
        <taxon>Gammaproteobacteria</taxon>
        <taxon>Vibrionales</taxon>
        <taxon>Vibrionaceae</taxon>
        <taxon>Photobacterium</taxon>
    </lineage>
</organism>
<accession>A0A0F5VBP7</accession>
<name>A0A0F5VBP7_9GAMM</name>
<proteinExistence type="predicted"/>
<evidence type="ECO:0000313" key="2">
    <source>
        <dbReference type="Proteomes" id="UP000033633"/>
    </source>
</evidence>
<dbReference type="PATRIC" id="fig|265726.11.peg.779"/>
<protein>
    <submittedName>
        <fullName evidence="1">Uncharacterized protein</fullName>
    </submittedName>
</protein>
<evidence type="ECO:0000313" key="1">
    <source>
        <dbReference type="EMBL" id="KKC99522.1"/>
    </source>
</evidence>